<feature type="domain" description="UvrD-like helicase C-terminal" evidence="16">
    <location>
        <begin position="406"/>
        <end position="698"/>
    </location>
</feature>
<dbReference type="GO" id="GO:0000725">
    <property type="term" value="P:recombinational repair"/>
    <property type="evidence" value="ECO:0007669"/>
    <property type="project" value="TreeGrafter"/>
</dbReference>
<protein>
    <recommendedName>
        <fullName evidence="12">DNA 3'-5' helicase</fullName>
        <ecNumber evidence="12">5.6.2.4</ecNumber>
    </recommendedName>
</protein>
<evidence type="ECO:0000256" key="2">
    <source>
        <dbReference type="ARBA" id="ARBA00022741"/>
    </source>
</evidence>
<keyword evidence="1" id="KW-0540">Nuclease</keyword>
<dbReference type="GO" id="GO:0005524">
    <property type="term" value="F:ATP binding"/>
    <property type="evidence" value="ECO:0007669"/>
    <property type="project" value="UniProtKB-UniRule"/>
</dbReference>
<keyword evidence="9" id="KW-0234">DNA repair</keyword>
<evidence type="ECO:0000256" key="12">
    <source>
        <dbReference type="ARBA" id="ARBA00034808"/>
    </source>
</evidence>
<name>B3EK56_CHLPB</name>
<dbReference type="GO" id="GO:0004527">
    <property type="term" value="F:exonuclease activity"/>
    <property type="evidence" value="ECO:0007669"/>
    <property type="project" value="UniProtKB-KW"/>
</dbReference>
<evidence type="ECO:0000256" key="10">
    <source>
        <dbReference type="ARBA" id="ARBA00023235"/>
    </source>
</evidence>
<dbReference type="GO" id="GO:0005829">
    <property type="term" value="C:cytosol"/>
    <property type="evidence" value="ECO:0007669"/>
    <property type="project" value="TreeGrafter"/>
</dbReference>
<dbReference type="PROSITE" id="PS51198">
    <property type="entry name" value="UVRD_HELICASE_ATP_BIND"/>
    <property type="match status" value="1"/>
</dbReference>
<dbReference type="Pfam" id="PF00580">
    <property type="entry name" value="UvrD-helicase"/>
    <property type="match status" value="1"/>
</dbReference>
<dbReference type="InterPro" id="IPR011335">
    <property type="entry name" value="Restrct_endonuc-II-like"/>
</dbReference>
<evidence type="ECO:0000256" key="7">
    <source>
        <dbReference type="ARBA" id="ARBA00022840"/>
    </source>
</evidence>
<reference evidence="17" key="1">
    <citation type="submission" date="2008-06" db="EMBL/GenBank/DDBJ databases">
        <title>Complete sequence of Chlorobium phaeobacteroides BS1.</title>
        <authorList>
            <consortium name="US DOE Joint Genome Institute"/>
            <person name="Lucas S."/>
            <person name="Copeland A."/>
            <person name="Lapidus A."/>
            <person name="Glavina del Rio T."/>
            <person name="Dalin E."/>
            <person name="Tice H."/>
            <person name="Bruce D."/>
            <person name="Goodwin L."/>
            <person name="Pitluck S."/>
            <person name="Schmutz J."/>
            <person name="Larimer F."/>
            <person name="Land M."/>
            <person name="Hauser L."/>
            <person name="Kyrpides N."/>
            <person name="Ovchinnikova G."/>
            <person name="Li T."/>
            <person name="Liu Z."/>
            <person name="Zhao F."/>
            <person name="Overmann J."/>
            <person name="Bryant D.A."/>
            <person name="Richardson P."/>
        </authorList>
    </citation>
    <scope>NUCLEOTIDE SEQUENCE [LARGE SCALE GENOMIC DNA]</scope>
    <source>
        <strain evidence="17">BS1</strain>
    </source>
</reference>
<dbReference type="GO" id="GO:0003677">
    <property type="term" value="F:DNA binding"/>
    <property type="evidence" value="ECO:0007669"/>
    <property type="project" value="UniProtKB-KW"/>
</dbReference>
<keyword evidence="2 14" id="KW-0547">Nucleotide-binding</keyword>
<dbReference type="InterPro" id="IPR027417">
    <property type="entry name" value="P-loop_NTPase"/>
</dbReference>
<feature type="domain" description="UvrD-like helicase ATP-binding" evidence="15">
    <location>
        <begin position="1"/>
        <end position="405"/>
    </location>
</feature>
<dbReference type="EC" id="5.6.2.4" evidence="12"/>
<accession>B3EK56</accession>
<sequence>MNTNTITFISAGAGSGKTTRLTEILAEQLLDREAEPDGIIATTFTKKAAAELKERVRSMLLEKNRQDLAVSIAEAQIGTVNSVCGGLLKRFAFELGLTMEQKVIDEHAAMERLSRALDGAVCLAERQEITILAQRLGFVDARTGNLQWKDHVKAVIDLARYNTIDAGNFDEFARKNADELLAHFPEAVNDRIEEEVLSEITLLKKKVQEDLAIKPLKNTRRYLDALLHFEHSLETATFAWKEWLKMAREKPRKDLHEKTERLDMLCRNVVSHPGLHRDIRDYLSKIFSVASLTLGIYQQQKQEMGLVDFADQEFRLLEGLDNPLVRSHLEEKLHLLLVDEFQDTSPIQLALFLKLSSLARRTFWVGDIKQAIYGFRGGDARLMQAVLNFLPDGSKEVLGQSWRSVPSLVCAVNAVFCRSFGETLARENIELMPERQEHSSQGSCFRWDLGAGGLEQQYEALAAGVQRLVDEGFEVFEKKEEVWRKVRFGDIAILSRTNAHVQKIAAILKQNGIPAATAQPGLLGSPEGLFLTAGLRRLIDPSDTLATAELYSLATCSEPEVWLQNRLDDLESGNDPDRWLEEGKNAHPVLREIALLRDRSLVLSPFDVVKALVSATGAARYLLAWCRDVDMARMRLSNMQSLLQLAGEYEEECDTKGGTATLQGLVHWYEQLAAEENDLFPEPPVNAVRVLTYHTSKGLEWPVVVLLDLDKPGNADLCSPVIDSPQDVDAGAPLKDRFIRFWPSPFVKSEPFPGLESVIQSREARQAAELSRDESARLLYVAMTRARDCLVLGTSSKSKSFPWLEQAGAACFVTDEDDGIVLPDGSRLPCKRWENLNESTLLNPAGKERTPLFWYAPVEPPSERLPEQVVPSLLRAETEATAVESIVYSGTMNLHGNMEATEKGTVVHDILAFALTQEPDVCDAASVATLLEGYGAAALCEPESLVRQLGEFRRMLSERWPDCMFHIEAPVEQLLPVEQVLKGQIDLLLETRRGWVIIDHKITTIERCQWEQKAIEYSGQLFAYKQALEMVTGKPVESCWIHFFAAGGLVGLDV</sequence>
<keyword evidence="8" id="KW-0238">DNA-binding</keyword>
<comment type="catalytic activity">
    <reaction evidence="11">
        <text>Couples ATP hydrolysis with the unwinding of duplex DNA by translocating in the 3'-5' direction.</text>
        <dbReference type="EC" id="5.6.2.4"/>
    </reaction>
</comment>
<dbReference type="PANTHER" id="PTHR11070:SF23">
    <property type="entry name" value="RECBCD ENZYME SUBUNIT RECB"/>
    <property type="match status" value="1"/>
</dbReference>
<dbReference type="InterPro" id="IPR011604">
    <property type="entry name" value="PDDEXK-like_dom_sf"/>
</dbReference>
<dbReference type="KEGG" id="cpb:Cphamn1_1560"/>
<dbReference type="Gene3D" id="1.10.486.10">
    <property type="entry name" value="PCRA, domain 4"/>
    <property type="match status" value="1"/>
</dbReference>
<dbReference type="eggNOG" id="COG1074">
    <property type="taxonomic scope" value="Bacteria"/>
</dbReference>
<evidence type="ECO:0000259" key="15">
    <source>
        <dbReference type="PROSITE" id="PS51198"/>
    </source>
</evidence>
<dbReference type="SUPFAM" id="SSF52980">
    <property type="entry name" value="Restriction endonuclease-like"/>
    <property type="match status" value="1"/>
</dbReference>
<evidence type="ECO:0000256" key="11">
    <source>
        <dbReference type="ARBA" id="ARBA00034617"/>
    </source>
</evidence>
<organism evidence="17">
    <name type="scientific">Chlorobium phaeobacteroides (strain BS1)</name>
    <dbReference type="NCBI Taxonomy" id="331678"/>
    <lineage>
        <taxon>Bacteria</taxon>
        <taxon>Pseudomonadati</taxon>
        <taxon>Chlorobiota</taxon>
        <taxon>Chlorobiia</taxon>
        <taxon>Chlorobiales</taxon>
        <taxon>Chlorobiaceae</taxon>
        <taxon>Chlorobium/Pelodictyon group</taxon>
        <taxon>Chlorobium</taxon>
    </lineage>
</organism>
<evidence type="ECO:0000256" key="14">
    <source>
        <dbReference type="PROSITE-ProRule" id="PRU00560"/>
    </source>
</evidence>
<evidence type="ECO:0000256" key="6">
    <source>
        <dbReference type="ARBA" id="ARBA00022839"/>
    </source>
</evidence>
<dbReference type="Pfam" id="PF13361">
    <property type="entry name" value="UvrD_C"/>
    <property type="match status" value="1"/>
</dbReference>
<dbReference type="PANTHER" id="PTHR11070">
    <property type="entry name" value="UVRD / RECB / PCRA DNA HELICASE FAMILY MEMBER"/>
    <property type="match status" value="1"/>
</dbReference>
<evidence type="ECO:0000313" key="17">
    <source>
        <dbReference type="EMBL" id="ACE04483.1"/>
    </source>
</evidence>
<dbReference type="InterPro" id="IPR000212">
    <property type="entry name" value="DNA_helicase_UvrD/REP"/>
</dbReference>
<dbReference type="GO" id="GO:0043138">
    <property type="term" value="F:3'-5' DNA helicase activity"/>
    <property type="evidence" value="ECO:0007669"/>
    <property type="project" value="UniProtKB-EC"/>
</dbReference>
<dbReference type="Gene3D" id="3.40.50.300">
    <property type="entry name" value="P-loop containing nucleotide triphosphate hydrolases"/>
    <property type="match status" value="4"/>
</dbReference>
<dbReference type="AlphaFoldDB" id="B3EK56"/>
<dbReference type="OrthoDB" id="9810135at2"/>
<keyword evidence="5 14" id="KW-0347">Helicase</keyword>
<keyword evidence="6" id="KW-0269">Exonuclease</keyword>
<evidence type="ECO:0000256" key="8">
    <source>
        <dbReference type="ARBA" id="ARBA00023125"/>
    </source>
</evidence>
<evidence type="ECO:0000256" key="5">
    <source>
        <dbReference type="ARBA" id="ARBA00022806"/>
    </source>
</evidence>
<dbReference type="PROSITE" id="PS51217">
    <property type="entry name" value="UVRD_HELICASE_CTER"/>
    <property type="match status" value="1"/>
</dbReference>
<keyword evidence="7 14" id="KW-0067">ATP-binding</keyword>
<evidence type="ECO:0000256" key="1">
    <source>
        <dbReference type="ARBA" id="ARBA00022722"/>
    </source>
</evidence>
<dbReference type="STRING" id="331678.Cphamn1_1560"/>
<keyword evidence="4 14" id="KW-0378">Hydrolase</keyword>
<evidence type="ECO:0000256" key="9">
    <source>
        <dbReference type="ARBA" id="ARBA00023204"/>
    </source>
</evidence>
<dbReference type="InterPro" id="IPR038726">
    <property type="entry name" value="PDDEXK_AddAB-type"/>
</dbReference>
<feature type="binding site" evidence="14">
    <location>
        <begin position="11"/>
        <end position="18"/>
    </location>
    <ligand>
        <name>ATP</name>
        <dbReference type="ChEBI" id="CHEBI:30616"/>
    </ligand>
</feature>
<dbReference type="InterPro" id="IPR014016">
    <property type="entry name" value="UvrD-like_ATP-bd"/>
</dbReference>
<dbReference type="HOGENOM" id="CLU_001114_1_2_10"/>
<evidence type="ECO:0000256" key="4">
    <source>
        <dbReference type="ARBA" id="ARBA00022801"/>
    </source>
</evidence>
<evidence type="ECO:0000259" key="16">
    <source>
        <dbReference type="PROSITE" id="PS51217"/>
    </source>
</evidence>
<proteinExistence type="predicted"/>
<evidence type="ECO:0000256" key="13">
    <source>
        <dbReference type="ARBA" id="ARBA00048988"/>
    </source>
</evidence>
<dbReference type="Pfam" id="PF12705">
    <property type="entry name" value="PDDEXK_1"/>
    <property type="match status" value="1"/>
</dbReference>
<dbReference type="Gene3D" id="3.90.320.10">
    <property type="match status" value="1"/>
</dbReference>
<gene>
    <name evidence="17" type="ordered locus">Cphamn1_1560</name>
</gene>
<dbReference type="InterPro" id="IPR014017">
    <property type="entry name" value="DNA_helicase_UvrD-like_C"/>
</dbReference>
<keyword evidence="3" id="KW-0227">DNA damage</keyword>
<keyword evidence="10" id="KW-0413">Isomerase</keyword>
<evidence type="ECO:0000256" key="3">
    <source>
        <dbReference type="ARBA" id="ARBA00022763"/>
    </source>
</evidence>
<dbReference type="SUPFAM" id="SSF52540">
    <property type="entry name" value="P-loop containing nucleoside triphosphate hydrolases"/>
    <property type="match status" value="1"/>
</dbReference>
<comment type="catalytic activity">
    <reaction evidence="13">
        <text>ATP + H2O = ADP + phosphate + H(+)</text>
        <dbReference type="Rhea" id="RHEA:13065"/>
        <dbReference type="ChEBI" id="CHEBI:15377"/>
        <dbReference type="ChEBI" id="CHEBI:15378"/>
        <dbReference type="ChEBI" id="CHEBI:30616"/>
        <dbReference type="ChEBI" id="CHEBI:43474"/>
        <dbReference type="ChEBI" id="CHEBI:456216"/>
        <dbReference type="EC" id="5.6.2.4"/>
    </reaction>
</comment>
<dbReference type="EMBL" id="CP001101">
    <property type="protein sequence ID" value="ACE04483.1"/>
    <property type="molecule type" value="Genomic_DNA"/>
</dbReference>
<dbReference type="GO" id="GO:0009338">
    <property type="term" value="C:exodeoxyribonuclease V complex"/>
    <property type="evidence" value="ECO:0007669"/>
    <property type="project" value="TreeGrafter"/>
</dbReference>